<gene>
    <name evidence="3" type="ORF">BC781_10820</name>
</gene>
<dbReference type="Pfam" id="PF17829">
    <property type="entry name" value="GH115_C"/>
    <property type="match status" value="1"/>
</dbReference>
<evidence type="ECO:0000256" key="1">
    <source>
        <dbReference type="SAM" id="SignalP"/>
    </source>
</evidence>
<dbReference type="InterPro" id="IPR041437">
    <property type="entry name" value="GH115_C"/>
</dbReference>
<dbReference type="Gene3D" id="2.60.120.1620">
    <property type="match status" value="1"/>
</dbReference>
<feature type="domain" description="Gylcosyl hydrolase 115 C-terminal" evidence="2">
    <location>
        <begin position="111"/>
        <end position="214"/>
    </location>
</feature>
<evidence type="ECO:0000313" key="4">
    <source>
        <dbReference type="Proteomes" id="UP000245535"/>
    </source>
</evidence>
<keyword evidence="4" id="KW-1185">Reference proteome</keyword>
<evidence type="ECO:0000313" key="3">
    <source>
        <dbReference type="EMBL" id="PWJ37885.1"/>
    </source>
</evidence>
<sequence>MKIKKLKFILIIYSVFTFSYLNAQERDKIFLEENGCVSVEAEHFYKQTQNQHREWVVIDSDQYKYADQDGDKGEYATACAATFIELLPDTRRTHADKLVKGENFSGTPGIAVVEYQIYFNTPGKYYVWVRAFSTGTEDNGIHVGLDGEWPESGKRMQWCKGKNEWTWESKQRTKEHHCGEAEKIFLEIKEKGVHSIQFSMREDGFAFDKFQLSTSYEKPLNFGIDEKIYSSNPN</sequence>
<organism evidence="3 4">
    <name type="scientific">Sediminitomix flava</name>
    <dbReference type="NCBI Taxonomy" id="379075"/>
    <lineage>
        <taxon>Bacteria</taxon>
        <taxon>Pseudomonadati</taxon>
        <taxon>Bacteroidota</taxon>
        <taxon>Cytophagia</taxon>
        <taxon>Cytophagales</taxon>
        <taxon>Flammeovirgaceae</taxon>
        <taxon>Sediminitomix</taxon>
    </lineage>
</organism>
<feature type="chain" id="PRO_5016288786" description="Gylcosyl hydrolase 115 C-terminal domain-containing protein" evidence="1">
    <location>
        <begin position="24"/>
        <end position="234"/>
    </location>
</feature>
<evidence type="ECO:0000259" key="2">
    <source>
        <dbReference type="Pfam" id="PF17829"/>
    </source>
</evidence>
<dbReference type="AlphaFoldDB" id="A0A315Z4Z6"/>
<accession>A0A315Z4Z6</accession>
<name>A0A315Z4Z6_SEDFL</name>
<keyword evidence="1" id="KW-0732">Signal</keyword>
<proteinExistence type="predicted"/>
<dbReference type="Proteomes" id="UP000245535">
    <property type="component" value="Unassembled WGS sequence"/>
</dbReference>
<dbReference type="OrthoDB" id="266054at2"/>
<dbReference type="EMBL" id="QGDO01000008">
    <property type="protein sequence ID" value="PWJ37885.1"/>
    <property type="molecule type" value="Genomic_DNA"/>
</dbReference>
<reference evidence="3 4" key="1">
    <citation type="submission" date="2018-03" db="EMBL/GenBank/DDBJ databases">
        <title>Genomic Encyclopedia of Archaeal and Bacterial Type Strains, Phase II (KMG-II): from individual species to whole genera.</title>
        <authorList>
            <person name="Goeker M."/>
        </authorList>
    </citation>
    <scope>NUCLEOTIDE SEQUENCE [LARGE SCALE GENOMIC DNA]</scope>
    <source>
        <strain evidence="3 4">DSM 28229</strain>
    </source>
</reference>
<protein>
    <recommendedName>
        <fullName evidence="2">Gylcosyl hydrolase 115 C-terminal domain-containing protein</fullName>
    </recommendedName>
</protein>
<dbReference type="RefSeq" id="WP_158281555.1">
    <property type="nucleotide sequence ID" value="NZ_QGDO01000008.1"/>
</dbReference>
<dbReference type="CDD" id="cd02795">
    <property type="entry name" value="CBM6-CBM35-CBM36_like"/>
    <property type="match status" value="1"/>
</dbReference>
<comment type="caution">
    <text evidence="3">The sequence shown here is derived from an EMBL/GenBank/DDBJ whole genome shotgun (WGS) entry which is preliminary data.</text>
</comment>
<feature type="signal peptide" evidence="1">
    <location>
        <begin position="1"/>
        <end position="23"/>
    </location>
</feature>